<accession>A0ABY1P161</accession>
<dbReference type="RefSeq" id="WP_278354011.1">
    <property type="nucleotide sequence ID" value="NZ_FXTZ01000006.1"/>
</dbReference>
<protein>
    <submittedName>
        <fullName evidence="3">Uncharacterized protein</fullName>
    </submittedName>
</protein>
<reference evidence="3 4" key="1">
    <citation type="submission" date="2017-05" db="EMBL/GenBank/DDBJ databases">
        <authorList>
            <person name="Varghese N."/>
            <person name="Submissions S."/>
        </authorList>
    </citation>
    <scope>NUCLEOTIDE SEQUENCE [LARGE SCALE GENOMIC DNA]</scope>
    <source>
        <strain evidence="3 4">DSM 28214</strain>
    </source>
</reference>
<keyword evidence="4" id="KW-1185">Reference proteome</keyword>
<keyword evidence="2" id="KW-0472">Membrane</keyword>
<keyword evidence="2" id="KW-0812">Transmembrane</keyword>
<evidence type="ECO:0000256" key="1">
    <source>
        <dbReference type="SAM" id="Coils"/>
    </source>
</evidence>
<evidence type="ECO:0000256" key="2">
    <source>
        <dbReference type="SAM" id="Phobius"/>
    </source>
</evidence>
<evidence type="ECO:0000313" key="4">
    <source>
        <dbReference type="Proteomes" id="UP001157960"/>
    </source>
</evidence>
<evidence type="ECO:0000313" key="3">
    <source>
        <dbReference type="EMBL" id="SMP22432.1"/>
    </source>
</evidence>
<dbReference type="EMBL" id="FXTZ01000006">
    <property type="protein sequence ID" value="SMP22432.1"/>
    <property type="molecule type" value="Genomic_DNA"/>
</dbReference>
<gene>
    <name evidence="3" type="ORF">SAMN06264346_106173</name>
</gene>
<dbReference type="Proteomes" id="UP001157960">
    <property type="component" value="Unassembled WGS sequence"/>
</dbReference>
<organism evidence="3 4">
    <name type="scientific">Chryseobacterium profundimaris</name>
    <dbReference type="NCBI Taxonomy" id="1387275"/>
    <lineage>
        <taxon>Bacteria</taxon>
        <taxon>Pseudomonadati</taxon>
        <taxon>Bacteroidota</taxon>
        <taxon>Flavobacteriia</taxon>
        <taxon>Flavobacteriales</taxon>
        <taxon>Weeksellaceae</taxon>
        <taxon>Chryseobacterium group</taxon>
        <taxon>Chryseobacterium</taxon>
    </lineage>
</organism>
<keyword evidence="1" id="KW-0175">Coiled coil</keyword>
<feature type="coiled-coil region" evidence="1">
    <location>
        <begin position="88"/>
        <end position="115"/>
    </location>
</feature>
<sequence>MEVSISLEQMVNVFFYVIMATSVIVYAILINLMIKGNKERDVFLDRFKLKYQEQQNQLKNLDQDYRYLRKFYESIEKFSEEASRFYIVEKTEKRAQELVDQLSRLDESLIEMQKKHENMFKKQQKLHRDLLTEHKLLNEYFNNYS</sequence>
<keyword evidence="2" id="KW-1133">Transmembrane helix</keyword>
<feature type="transmembrane region" description="Helical" evidence="2">
    <location>
        <begin position="13"/>
        <end position="34"/>
    </location>
</feature>
<name>A0ABY1P161_9FLAO</name>
<proteinExistence type="predicted"/>
<comment type="caution">
    <text evidence="3">The sequence shown here is derived from an EMBL/GenBank/DDBJ whole genome shotgun (WGS) entry which is preliminary data.</text>
</comment>